<dbReference type="GO" id="GO:0016114">
    <property type="term" value="P:terpenoid biosynthetic process"/>
    <property type="evidence" value="ECO:0007669"/>
    <property type="project" value="UniProtKB-ARBA"/>
</dbReference>
<keyword evidence="3 7" id="KW-0808">Transferase</keyword>
<dbReference type="RefSeq" id="WP_096329179.1">
    <property type="nucleotide sequence ID" value="NZ_FOMX01000016.1"/>
</dbReference>
<dbReference type="InterPro" id="IPR008949">
    <property type="entry name" value="Isoprenoid_synthase_dom_sf"/>
</dbReference>
<dbReference type="AlphaFoldDB" id="A0A1I2C220"/>
<dbReference type="EMBL" id="FOMX01000016">
    <property type="protein sequence ID" value="SFE62486.1"/>
    <property type="molecule type" value="Genomic_DNA"/>
</dbReference>
<dbReference type="Gene3D" id="1.10.600.10">
    <property type="entry name" value="Farnesyl Diphosphate Synthase"/>
    <property type="match status" value="1"/>
</dbReference>
<comment type="similarity">
    <text evidence="2 7">Belongs to the FPP/GGPP synthase family.</text>
</comment>
<dbReference type="GO" id="GO:0004659">
    <property type="term" value="F:prenyltransferase activity"/>
    <property type="evidence" value="ECO:0007669"/>
    <property type="project" value="InterPro"/>
</dbReference>
<proteinExistence type="inferred from homology"/>
<keyword evidence="4" id="KW-0479">Metal-binding</keyword>
<dbReference type="InterPro" id="IPR033749">
    <property type="entry name" value="Polyprenyl_synt_CS"/>
</dbReference>
<dbReference type="STRING" id="54.SAMN02745121_04929"/>
<dbReference type="PROSITE" id="PS00723">
    <property type="entry name" value="POLYPRENYL_SYNTHASE_1"/>
    <property type="match status" value="1"/>
</dbReference>
<dbReference type="PANTHER" id="PTHR43281:SF1">
    <property type="entry name" value="FARNESYL DIPHOSPHATE SYNTHASE"/>
    <property type="match status" value="1"/>
</dbReference>
<evidence type="ECO:0000256" key="4">
    <source>
        <dbReference type="ARBA" id="ARBA00022723"/>
    </source>
</evidence>
<evidence type="ECO:0000313" key="8">
    <source>
        <dbReference type="EMBL" id="SFE62486.1"/>
    </source>
</evidence>
<dbReference type="Proteomes" id="UP000199400">
    <property type="component" value="Unassembled WGS sequence"/>
</dbReference>
<evidence type="ECO:0000256" key="2">
    <source>
        <dbReference type="ARBA" id="ARBA00006706"/>
    </source>
</evidence>
<dbReference type="SUPFAM" id="SSF48576">
    <property type="entry name" value="Terpenoid synthases"/>
    <property type="match status" value="1"/>
</dbReference>
<dbReference type="SFLD" id="SFLDS00005">
    <property type="entry name" value="Isoprenoid_Synthase_Type_I"/>
    <property type="match status" value="1"/>
</dbReference>
<evidence type="ECO:0000256" key="7">
    <source>
        <dbReference type="RuleBase" id="RU004466"/>
    </source>
</evidence>
<evidence type="ECO:0000256" key="5">
    <source>
        <dbReference type="ARBA" id="ARBA00022842"/>
    </source>
</evidence>
<dbReference type="GO" id="GO:0046872">
    <property type="term" value="F:metal ion binding"/>
    <property type="evidence" value="ECO:0007669"/>
    <property type="project" value="UniProtKB-KW"/>
</dbReference>
<evidence type="ECO:0000256" key="3">
    <source>
        <dbReference type="ARBA" id="ARBA00022679"/>
    </source>
</evidence>
<evidence type="ECO:0000256" key="6">
    <source>
        <dbReference type="ARBA" id="ARBA00023229"/>
    </source>
</evidence>
<evidence type="ECO:0000313" key="9">
    <source>
        <dbReference type="Proteomes" id="UP000199400"/>
    </source>
</evidence>
<dbReference type="SFLD" id="SFLDG01017">
    <property type="entry name" value="Polyprenyl_Transferase_Like"/>
    <property type="match status" value="1"/>
</dbReference>
<name>A0A1I2C220_9BACT</name>
<reference evidence="9" key="1">
    <citation type="submission" date="2016-10" db="EMBL/GenBank/DDBJ databases">
        <authorList>
            <person name="Varghese N."/>
            <person name="Submissions S."/>
        </authorList>
    </citation>
    <scope>NUCLEOTIDE SEQUENCE [LARGE SCALE GENOMIC DNA]</scope>
    <source>
        <strain evidence="9">ATCC 25963</strain>
    </source>
</reference>
<dbReference type="InterPro" id="IPR000092">
    <property type="entry name" value="Polyprenyl_synt"/>
</dbReference>
<organism evidence="8 9">
    <name type="scientific">Nannocystis exedens</name>
    <dbReference type="NCBI Taxonomy" id="54"/>
    <lineage>
        <taxon>Bacteria</taxon>
        <taxon>Pseudomonadati</taxon>
        <taxon>Myxococcota</taxon>
        <taxon>Polyangia</taxon>
        <taxon>Nannocystales</taxon>
        <taxon>Nannocystaceae</taxon>
        <taxon>Nannocystis</taxon>
    </lineage>
</organism>
<dbReference type="Pfam" id="PF00348">
    <property type="entry name" value="polyprenyl_synt"/>
    <property type="match status" value="1"/>
</dbReference>
<gene>
    <name evidence="8" type="ORF">SAMN02745121_04929</name>
</gene>
<comment type="cofactor">
    <cofactor evidence="1">
        <name>Mg(2+)</name>
        <dbReference type="ChEBI" id="CHEBI:18420"/>
    </cofactor>
</comment>
<accession>A0A1I2C220</accession>
<dbReference type="FunFam" id="1.10.600.10:FF:000001">
    <property type="entry name" value="Geranylgeranyl diphosphate synthase"/>
    <property type="match status" value="1"/>
</dbReference>
<dbReference type="PANTHER" id="PTHR43281">
    <property type="entry name" value="FARNESYL DIPHOSPHATE SYNTHASE"/>
    <property type="match status" value="1"/>
</dbReference>
<keyword evidence="5" id="KW-0460">Magnesium</keyword>
<sequence length="286" mass="29931">MTKTFELNAYLGERRKLVDEAIVRALPEAGAGDPGRLKEGMRYAVLQGGKRMRPLVIIAACEAVGGAAEAALPACCALEMVHAYSLVHDDLPAMDNDLERRGQPTVHVAFGHAEAILIGDALLTCAFAALMRGADRVPPANLVAAVRVLAHHAGVDGMVGGQALDLALGQDIRDLAALEQVHALKTGALYAAAGALGALYAGADADTVRSLESWGLKFGVAFQHADDILDDDQKALRAQALARVDQLVGECDAIAAPLGDKAEPLRAISKWVRDRAHDAAAGVKAD</sequence>
<evidence type="ECO:0000256" key="1">
    <source>
        <dbReference type="ARBA" id="ARBA00001946"/>
    </source>
</evidence>
<keyword evidence="6" id="KW-0414">Isoprene biosynthesis</keyword>
<keyword evidence="9" id="KW-1185">Reference proteome</keyword>
<dbReference type="OrthoDB" id="9805316at2"/>
<protein>
    <submittedName>
        <fullName evidence="8">Geranylgeranyl diphosphate synthase, type II</fullName>
    </submittedName>
</protein>